<dbReference type="GeneID" id="107413438"/>
<dbReference type="InParanoid" id="A0A6P3ZNH2"/>
<evidence type="ECO:0000256" key="3">
    <source>
        <dbReference type="RuleBase" id="RU003718"/>
    </source>
</evidence>
<evidence type="ECO:0000313" key="6">
    <source>
        <dbReference type="RefSeq" id="XP_015876874.3"/>
    </source>
</evidence>
<dbReference type="Proteomes" id="UP001652623">
    <property type="component" value="Chromosome 8"/>
</dbReference>
<dbReference type="GO" id="GO:0008194">
    <property type="term" value="F:UDP-glycosyltransferase activity"/>
    <property type="evidence" value="ECO:0007669"/>
    <property type="project" value="InterPro"/>
</dbReference>
<keyword evidence="2 3" id="KW-0808">Transferase</keyword>
<dbReference type="Gene3D" id="3.40.50.2000">
    <property type="entry name" value="Glycogen Phosphorylase B"/>
    <property type="match status" value="2"/>
</dbReference>
<dbReference type="GO" id="GO:1901137">
    <property type="term" value="P:carbohydrate derivative biosynthetic process"/>
    <property type="evidence" value="ECO:0007669"/>
    <property type="project" value="UniProtKB-ARBA"/>
</dbReference>
<sequence length="381" mass="43270">MSSRTFVNQLVFFFMSSQKKAKRIVIIHDNLASSVVQDSTSIPNAESYIFEPTTAFSILSRIIFMESGKFLLIPKELGADDKKFNDPIEIPCLEGNFSKEISEFINYQRQFVQSSVGFLNNTCRLIDGIFLDLLAEKRNRMIWAIGPLHQIIHSKNTEYYNSNNNGKHKCLLEWLDKQEPNSVLYISFGTTTSIGDHDEQLQELAIGLELSETKFIWVFRDADHKKDNGKRVELPEGFEERMRAKGIGMVVRDWAPQLEILEHKSTGGFLSHCGWNSCLESISYGVPIATWPMHTDQPTNALLITKVLKVGLNVKEWERRHELVSSSTINKALRRLMGPDEGAEMRKRAQDLGAKVRNATADGGVSRLECDSFIAHITRQT</sequence>
<dbReference type="PANTHER" id="PTHR48044:SF22">
    <property type="entry name" value="GLYCOSYLTRANSFERASE"/>
    <property type="match status" value="1"/>
</dbReference>
<keyword evidence="3" id="KW-0328">Glycosyltransferase</keyword>
<evidence type="ECO:0000256" key="2">
    <source>
        <dbReference type="ARBA" id="ARBA00022679"/>
    </source>
</evidence>
<dbReference type="SUPFAM" id="SSF53756">
    <property type="entry name" value="UDP-Glycosyltransferase/glycogen phosphorylase"/>
    <property type="match status" value="1"/>
</dbReference>
<evidence type="ECO:0000259" key="4">
    <source>
        <dbReference type="Pfam" id="PF26168"/>
    </source>
</evidence>
<protein>
    <submittedName>
        <fullName evidence="6">Zeatin O-xylosyltransferase-like</fullName>
    </submittedName>
</protein>
<gene>
    <name evidence="6" type="primary">LOC107413438</name>
</gene>
<dbReference type="InterPro" id="IPR002213">
    <property type="entry name" value="UDP_glucos_trans"/>
</dbReference>
<dbReference type="Pfam" id="PF26168">
    <property type="entry name" value="Glyco_transf_N"/>
    <property type="match status" value="1"/>
</dbReference>
<name>A0A6P3ZNH2_ZIZJJ</name>
<dbReference type="InterPro" id="IPR058980">
    <property type="entry name" value="Glyco_transf_N"/>
</dbReference>
<evidence type="ECO:0000256" key="1">
    <source>
        <dbReference type="ARBA" id="ARBA00009995"/>
    </source>
</evidence>
<dbReference type="RefSeq" id="XP_015876874.3">
    <property type="nucleotide sequence ID" value="XM_016021388.4"/>
</dbReference>
<comment type="similarity">
    <text evidence="1 3">Belongs to the UDP-glycosyltransferase family.</text>
</comment>
<reference evidence="6" key="1">
    <citation type="submission" date="2025-08" db="UniProtKB">
        <authorList>
            <consortium name="RefSeq"/>
        </authorList>
    </citation>
    <scope>IDENTIFICATION</scope>
    <source>
        <tissue evidence="6">Seedling</tissue>
    </source>
</reference>
<dbReference type="CDD" id="cd03784">
    <property type="entry name" value="GT1_Gtf-like"/>
    <property type="match status" value="1"/>
</dbReference>
<dbReference type="KEGG" id="zju:107413438"/>
<proteinExistence type="inferred from homology"/>
<keyword evidence="5" id="KW-1185">Reference proteome</keyword>
<dbReference type="PROSITE" id="PS00375">
    <property type="entry name" value="UDPGT"/>
    <property type="match status" value="1"/>
</dbReference>
<dbReference type="Pfam" id="PF00201">
    <property type="entry name" value="UDPGT"/>
    <property type="match status" value="1"/>
</dbReference>
<evidence type="ECO:0000313" key="5">
    <source>
        <dbReference type="Proteomes" id="UP001652623"/>
    </source>
</evidence>
<dbReference type="PANTHER" id="PTHR48044">
    <property type="entry name" value="GLYCOSYLTRANSFERASE"/>
    <property type="match status" value="1"/>
</dbReference>
<organism evidence="5 6">
    <name type="scientific">Ziziphus jujuba</name>
    <name type="common">Chinese jujube</name>
    <name type="synonym">Ziziphus sativa</name>
    <dbReference type="NCBI Taxonomy" id="326968"/>
    <lineage>
        <taxon>Eukaryota</taxon>
        <taxon>Viridiplantae</taxon>
        <taxon>Streptophyta</taxon>
        <taxon>Embryophyta</taxon>
        <taxon>Tracheophyta</taxon>
        <taxon>Spermatophyta</taxon>
        <taxon>Magnoliopsida</taxon>
        <taxon>eudicotyledons</taxon>
        <taxon>Gunneridae</taxon>
        <taxon>Pentapetalae</taxon>
        <taxon>rosids</taxon>
        <taxon>fabids</taxon>
        <taxon>Rosales</taxon>
        <taxon>Rhamnaceae</taxon>
        <taxon>Paliureae</taxon>
        <taxon>Ziziphus</taxon>
    </lineage>
</organism>
<accession>A0A6P3ZNH2</accession>
<dbReference type="AlphaFoldDB" id="A0A6P3ZNH2"/>
<dbReference type="InterPro" id="IPR035595">
    <property type="entry name" value="UDP_glycos_trans_CS"/>
</dbReference>
<feature type="domain" description="Glycosyltransferase N-terminal" evidence="4">
    <location>
        <begin position="14"/>
        <end position="149"/>
    </location>
</feature>